<evidence type="ECO:0000313" key="4">
    <source>
        <dbReference type="Proteomes" id="UP000719267"/>
    </source>
</evidence>
<evidence type="ECO:0000259" key="1">
    <source>
        <dbReference type="Pfam" id="PF03807"/>
    </source>
</evidence>
<dbReference type="Proteomes" id="UP000719267">
    <property type="component" value="Unassembled WGS sequence"/>
</dbReference>
<dbReference type="EMBL" id="JAHWDF010000002">
    <property type="protein sequence ID" value="MBW2960651.1"/>
    <property type="molecule type" value="Genomic_DNA"/>
</dbReference>
<dbReference type="InterPro" id="IPR018931">
    <property type="entry name" value="DUF2520"/>
</dbReference>
<protein>
    <submittedName>
        <fullName evidence="3">DUF2520 domain-containing protein</fullName>
    </submittedName>
</protein>
<keyword evidence="4" id="KW-1185">Reference proteome</keyword>
<comment type="caution">
    <text evidence="3">The sequence shown here is derived from an EMBL/GenBank/DDBJ whole genome shotgun (WGS) entry which is preliminary data.</text>
</comment>
<gene>
    <name evidence="3" type="ORF">KW502_02405</name>
</gene>
<evidence type="ECO:0000259" key="2">
    <source>
        <dbReference type="Pfam" id="PF10728"/>
    </source>
</evidence>
<proteinExistence type="predicted"/>
<dbReference type="PANTHER" id="PTHR40459:SF1">
    <property type="entry name" value="CONSERVED HYPOTHETICAL ALANINE AND LEUCINE RICH PROTEIN"/>
    <property type="match status" value="1"/>
</dbReference>
<sequence length="252" mass="28145">MIKIVILGAGNLALHLFKAFNKATNTEVIQVYNRSESSLQIFKNKTDTTTNFTQLKKADVYLVCVKDDAIENIIKKLAKTEAIVAHTSGSVALSTSATRNAVFYPLQTFSKQTEVNFKEIPICLETSEEKDFSILEKLAKNISEKVFPISSAQRKKLHLAAVFASNFSNYMYAIAEDICNKNEVPFEVLNALIQETAKKATLNSPKTVQTGPAKRNDQATIKQHLAQLNNADYKEIYKLLTQSIIDQHGKKL</sequence>
<organism evidence="3 4">
    <name type="scientific">Mesonia aestuariivivens</name>
    <dbReference type="NCBI Taxonomy" id="2796128"/>
    <lineage>
        <taxon>Bacteria</taxon>
        <taxon>Pseudomonadati</taxon>
        <taxon>Bacteroidota</taxon>
        <taxon>Flavobacteriia</taxon>
        <taxon>Flavobacteriales</taxon>
        <taxon>Flavobacteriaceae</taxon>
        <taxon>Mesonia</taxon>
    </lineage>
</organism>
<feature type="domain" description="DUF2520" evidence="2">
    <location>
        <begin position="120"/>
        <end position="244"/>
    </location>
</feature>
<dbReference type="Pfam" id="PF03807">
    <property type="entry name" value="F420_oxidored"/>
    <property type="match status" value="1"/>
</dbReference>
<dbReference type="InterPro" id="IPR028939">
    <property type="entry name" value="P5C_Rdtase_cat_N"/>
</dbReference>
<reference evidence="3 4" key="1">
    <citation type="submission" date="2021-07" db="EMBL/GenBank/DDBJ databases">
        <title>Mesonia aestuariivivens sp. nov., isolated from a tidal flat.</title>
        <authorList>
            <person name="Kim Y.-O."/>
            <person name="Yoon J.-H."/>
        </authorList>
    </citation>
    <scope>NUCLEOTIDE SEQUENCE [LARGE SCALE GENOMIC DNA]</scope>
    <source>
        <strain evidence="3 4">JHPTF-M18</strain>
    </source>
</reference>
<dbReference type="PANTHER" id="PTHR40459">
    <property type="entry name" value="CONSERVED HYPOTHETICAL ALANINE AND LEUCINE RICH PROTEIN"/>
    <property type="match status" value="1"/>
</dbReference>
<name>A0ABS6VYJ3_9FLAO</name>
<dbReference type="RefSeq" id="WP_219038936.1">
    <property type="nucleotide sequence ID" value="NZ_JAHWDF010000002.1"/>
</dbReference>
<feature type="domain" description="Pyrroline-5-carboxylate reductase catalytic N-terminal" evidence="1">
    <location>
        <begin position="3"/>
        <end position="80"/>
    </location>
</feature>
<evidence type="ECO:0000313" key="3">
    <source>
        <dbReference type="EMBL" id="MBW2960651.1"/>
    </source>
</evidence>
<dbReference type="Pfam" id="PF10728">
    <property type="entry name" value="DUF2520"/>
    <property type="match status" value="1"/>
</dbReference>
<accession>A0ABS6VYJ3</accession>